<keyword evidence="2" id="KW-0479">Metal-binding</keyword>
<dbReference type="Pfam" id="PF01435">
    <property type="entry name" value="Peptidase_M48"/>
    <property type="match status" value="1"/>
</dbReference>
<dbReference type="Proteomes" id="UP000199150">
    <property type="component" value="Unassembled WGS sequence"/>
</dbReference>
<evidence type="ECO:0000256" key="3">
    <source>
        <dbReference type="ARBA" id="ARBA00022801"/>
    </source>
</evidence>
<gene>
    <name evidence="9" type="ORF">SAMN02927928_1095</name>
</gene>
<proteinExistence type="inferred from homology"/>
<keyword evidence="10" id="KW-1185">Reference proteome</keyword>
<dbReference type="CDD" id="cd07331">
    <property type="entry name" value="M48C_Oma1_like"/>
    <property type="match status" value="1"/>
</dbReference>
<dbReference type="PANTHER" id="PTHR22726:SF24">
    <property type="entry name" value="M48 FAMILY METALLOPEPTIDASE"/>
    <property type="match status" value="1"/>
</dbReference>
<feature type="signal peptide" evidence="7">
    <location>
        <begin position="1"/>
        <end position="21"/>
    </location>
</feature>
<dbReference type="AlphaFoldDB" id="A0A1G4QC39"/>
<evidence type="ECO:0000256" key="7">
    <source>
        <dbReference type="SAM" id="SignalP"/>
    </source>
</evidence>
<keyword evidence="5 6" id="KW-0482">Metalloprotease</keyword>
<evidence type="ECO:0000256" key="5">
    <source>
        <dbReference type="ARBA" id="ARBA00023049"/>
    </source>
</evidence>
<comment type="cofactor">
    <cofactor evidence="6">
        <name>Zn(2+)</name>
        <dbReference type="ChEBI" id="CHEBI:29105"/>
    </cofactor>
    <text evidence="6">Binds 1 zinc ion per subunit.</text>
</comment>
<evidence type="ECO:0000259" key="8">
    <source>
        <dbReference type="Pfam" id="PF01435"/>
    </source>
</evidence>
<keyword evidence="7" id="KW-0732">Signal</keyword>
<feature type="domain" description="Peptidase M48" evidence="8">
    <location>
        <begin position="65"/>
        <end position="244"/>
    </location>
</feature>
<protein>
    <submittedName>
        <fullName evidence="9">Peptidase family M48</fullName>
    </submittedName>
</protein>
<sequence>MRRYLKLSVLGLALLGGGALTGCETNQTLGRSQFLLVDDAALEQSALAAWQEQLKTAKISKDPTLNKRIQTVGARIAAASGLGATGWEYVLFDDPQPNAFVIPGKKVGINTGLFKVVKTDDQLAAVIGHETAHVLGKHAAERASQQMAAQGALQVATGATKGNVQKAIASYGGLGAQVGILLPYSRKHESEADRIGVDLMAKAGYRPSAAIEVWQNMMAQNSGAPPEFLSTHPSDKTRIKDLQDYIAAKGYK</sequence>
<comment type="similarity">
    <text evidence="6">Belongs to the peptidase M48 family.</text>
</comment>
<dbReference type="GO" id="GO:0046872">
    <property type="term" value="F:metal ion binding"/>
    <property type="evidence" value="ECO:0007669"/>
    <property type="project" value="UniProtKB-KW"/>
</dbReference>
<evidence type="ECO:0000256" key="2">
    <source>
        <dbReference type="ARBA" id="ARBA00022723"/>
    </source>
</evidence>
<dbReference type="InterPro" id="IPR001915">
    <property type="entry name" value="Peptidase_M48"/>
</dbReference>
<evidence type="ECO:0000256" key="1">
    <source>
        <dbReference type="ARBA" id="ARBA00022670"/>
    </source>
</evidence>
<dbReference type="GO" id="GO:0051603">
    <property type="term" value="P:proteolysis involved in protein catabolic process"/>
    <property type="evidence" value="ECO:0007669"/>
    <property type="project" value="TreeGrafter"/>
</dbReference>
<dbReference type="GO" id="GO:0016020">
    <property type="term" value="C:membrane"/>
    <property type="evidence" value="ECO:0007669"/>
    <property type="project" value="TreeGrafter"/>
</dbReference>
<accession>A0A1G4QC39</accession>
<evidence type="ECO:0000313" key="10">
    <source>
        <dbReference type="Proteomes" id="UP000199150"/>
    </source>
</evidence>
<keyword evidence="4 6" id="KW-0862">Zinc</keyword>
<dbReference type="OrthoDB" id="9810445at2"/>
<name>A0A1G4QC39_9CAUL</name>
<dbReference type="InterPro" id="IPR051156">
    <property type="entry name" value="Mito/Outer_Membr_Metalloprot"/>
</dbReference>
<dbReference type="Gene3D" id="3.30.2010.10">
    <property type="entry name" value="Metalloproteases ('zincins'), catalytic domain"/>
    <property type="match status" value="1"/>
</dbReference>
<dbReference type="RefSeq" id="WP_090644586.1">
    <property type="nucleotide sequence ID" value="NZ_CBCRYE010000001.1"/>
</dbReference>
<feature type="chain" id="PRO_5011454512" evidence="7">
    <location>
        <begin position="22"/>
        <end position="252"/>
    </location>
</feature>
<dbReference type="PANTHER" id="PTHR22726">
    <property type="entry name" value="METALLOENDOPEPTIDASE OMA1"/>
    <property type="match status" value="1"/>
</dbReference>
<dbReference type="EMBL" id="FMTS01000001">
    <property type="protein sequence ID" value="SCW42037.1"/>
    <property type="molecule type" value="Genomic_DNA"/>
</dbReference>
<evidence type="ECO:0000313" key="9">
    <source>
        <dbReference type="EMBL" id="SCW42037.1"/>
    </source>
</evidence>
<keyword evidence="1 6" id="KW-0645">Protease</keyword>
<evidence type="ECO:0000256" key="4">
    <source>
        <dbReference type="ARBA" id="ARBA00022833"/>
    </source>
</evidence>
<organism evidence="9 10">
    <name type="scientific">Asticcacaulis taihuensis</name>
    <dbReference type="NCBI Taxonomy" id="260084"/>
    <lineage>
        <taxon>Bacteria</taxon>
        <taxon>Pseudomonadati</taxon>
        <taxon>Pseudomonadota</taxon>
        <taxon>Alphaproteobacteria</taxon>
        <taxon>Caulobacterales</taxon>
        <taxon>Caulobacteraceae</taxon>
        <taxon>Asticcacaulis</taxon>
    </lineage>
</organism>
<dbReference type="STRING" id="260084.SAMN02927928_1095"/>
<keyword evidence="3 6" id="KW-0378">Hydrolase</keyword>
<dbReference type="GO" id="GO:0004222">
    <property type="term" value="F:metalloendopeptidase activity"/>
    <property type="evidence" value="ECO:0007669"/>
    <property type="project" value="InterPro"/>
</dbReference>
<evidence type="ECO:0000256" key="6">
    <source>
        <dbReference type="RuleBase" id="RU003983"/>
    </source>
</evidence>
<dbReference type="PROSITE" id="PS51257">
    <property type="entry name" value="PROKAR_LIPOPROTEIN"/>
    <property type="match status" value="1"/>
</dbReference>
<reference evidence="10" key="1">
    <citation type="submission" date="2016-10" db="EMBL/GenBank/DDBJ databases">
        <authorList>
            <person name="Varghese N."/>
            <person name="Submissions S."/>
        </authorList>
    </citation>
    <scope>NUCLEOTIDE SEQUENCE [LARGE SCALE GENOMIC DNA]</scope>
    <source>
        <strain evidence="10">CGMCC 1.3431</strain>
    </source>
</reference>